<dbReference type="Proteomes" id="UP000294914">
    <property type="component" value="Unassembled WGS sequence"/>
</dbReference>
<gene>
    <name evidence="2" type="ORF">EDC23_2803</name>
</gene>
<dbReference type="Pfam" id="PF20134">
    <property type="entry name" value="DUF6524"/>
    <property type="match status" value="1"/>
</dbReference>
<protein>
    <submittedName>
        <fullName evidence="2">Uncharacterized protein</fullName>
    </submittedName>
</protein>
<sequence length="139" mass="15275">MARKEITWVGVILRFLGALVLVMSTYNPEGYSFVHWASNVEQGPLALKIFVGLGLVIGWTIFIRATLGSLGGFGMLLVVALFASLLWLLIEWGVIPSGSVDAISYMTLFVISALLAVGMTWSHIRRRLSGQFDIDDVED</sequence>
<organism evidence="2 3">
    <name type="scientific">Thiohalophilus thiocyanatoxydans</name>
    <dbReference type="NCBI Taxonomy" id="381308"/>
    <lineage>
        <taxon>Bacteria</taxon>
        <taxon>Pseudomonadati</taxon>
        <taxon>Pseudomonadota</taxon>
        <taxon>Gammaproteobacteria</taxon>
        <taxon>Thiohalomonadales</taxon>
        <taxon>Thiohalophilaceae</taxon>
        <taxon>Thiohalophilus</taxon>
    </lineage>
</organism>
<dbReference type="AlphaFoldDB" id="A0A4R8INN3"/>
<reference evidence="2 3" key="1">
    <citation type="submission" date="2019-03" db="EMBL/GenBank/DDBJ databases">
        <title>Genomic Encyclopedia of Type Strains, Phase IV (KMG-IV): sequencing the most valuable type-strain genomes for metagenomic binning, comparative biology and taxonomic classification.</title>
        <authorList>
            <person name="Goeker M."/>
        </authorList>
    </citation>
    <scope>NUCLEOTIDE SEQUENCE [LARGE SCALE GENOMIC DNA]</scope>
    <source>
        <strain evidence="2 3">DSM 16326</strain>
    </source>
</reference>
<evidence type="ECO:0000313" key="2">
    <source>
        <dbReference type="EMBL" id="TDX97771.1"/>
    </source>
</evidence>
<feature type="transmembrane region" description="Helical" evidence="1">
    <location>
        <begin position="7"/>
        <end position="25"/>
    </location>
</feature>
<dbReference type="OrthoDB" id="7272344at2"/>
<accession>A0A4R8INN3</accession>
<proteinExistence type="predicted"/>
<comment type="caution">
    <text evidence="2">The sequence shown here is derived from an EMBL/GenBank/DDBJ whole genome shotgun (WGS) entry which is preliminary data.</text>
</comment>
<dbReference type="RefSeq" id="WP_134085376.1">
    <property type="nucleotide sequence ID" value="NZ_SOQX01000011.1"/>
</dbReference>
<dbReference type="InterPro" id="IPR045387">
    <property type="entry name" value="DUF6524"/>
</dbReference>
<keyword evidence="1" id="KW-0812">Transmembrane</keyword>
<keyword evidence="1" id="KW-0472">Membrane</keyword>
<keyword evidence="1" id="KW-1133">Transmembrane helix</keyword>
<evidence type="ECO:0000256" key="1">
    <source>
        <dbReference type="SAM" id="Phobius"/>
    </source>
</evidence>
<keyword evidence="3" id="KW-1185">Reference proteome</keyword>
<dbReference type="EMBL" id="SOQX01000011">
    <property type="protein sequence ID" value="TDX97771.1"/>
    <property type="molecule type" value="Genomic_DNA"/>
</dbReference>
<evidence type="ECO:0000313" key="3">
    <source>
        <dbReference type="Proteomes" id="UP000294914"/>
    </source>
</evidence>
<feature type="transmembrane region" description="Helical" evidence="1">
    <location>
        <begin position="102"/>
        <end position="121"/>
    </location>
</feature>
<name>A0A4R8INN3_9GAMM</name>
<feature type="transmembrane region" description="Helical" evidence="1">
    <location>
        <begin position="45"/>
        <end position="63"/>
    </location>
</feature>
<feature type="transmembrane region" description="Helical" evidence="1">
    <location>
        <begin position="70"/>
        <end position="90"/>
    </location>
</feature>